<dbReference type="EMBL" id="KV448481">
    <property type="protein sequence ID" value="OAX35632.1"/>
    <property type="molecule type" value="Genomic_DNA"/>
</dbReference>
<dbReference type="InParanoid" id="A0A1B7MSP7"/>
<sequence length="81" mass="9126">MFSRAKLASQMQARVLVLLDRPLTAVSATSLPLPPALHSRLQADVENDKRRPSMKSPRRVLGHCSMRREQTPLDLQRLSPP</sequence>
<protein>
    <submittedName>
        <fullName evidence="2">Uncharacterized protein</fullName>
    </submittedName>
</protein>
<name>A0A1B7MSP7_9AGAM</name>
<evidence type="ECO:0000313" key="3">
    <source>
        <dbReference type="Proteomes" id="UP000092154"/>
    </source>
</evidence>
<dbReference type="Proteomes" id="UP000092154">
    <property type="component" value="Unassembled WGS sequence"/>
</dbReference>
<organism evidence="2 3">
    <name type="scientific">Rhizopogon vinicolor AM-OR11-026</name>
    <dbReference type="NCBI Taxonomy" id="1314800"/>
    <lineage>
        <taxon>Eukaryota</taxon>
        <taxon>Fungi</taxon>
        <taxon>Dikarya</taxon>
        <taxon>Basidiomycota</taxon>
        <taxon>Agaricomycotina</taxon>
        <taxon>Agaricomycetes</taxon>
        <taxon>Agaricomycetidae</taxon>
        <taxon>Boletales</taxon>
        <taxon>Suillineae</taxon>
        <taxon>Rhizopogonaceae</taxon>
        <taxon>Rhizopogon</taxon>
    </lineage>
</organism>
<proteinExistence type="predicted"/>
<feature type="region of interest" description="Disordered" evidence="1">
    <location>
        <begin position="40"/>
        <end position="81"/>
    </location>
</feature>
<feature type="compositionally biased region" description="Basic and acidic residues" evidence="1">
    <location>
        <begin position="41"/>
        <end position="51"/>
    </location>
</feature>
<dbReference type="AlphaFoldDB" id="A0A1B7MSP7"/>
<accession>A0A1B7MSP7</accession>
<reference evidence="2 3" key="1">
    <citation type="submission" date="2016-06" db="EMBL/GenBank/DDBJ databases">
        <title>Comparative genomics of the ectomycorrhizal sister species Rhizopogon vinicolor and Rhizopogon vesiculosus (Basidiomycota: Boletales) reveals a divergence of the mating type B locus.</title>
        <authorList>
            <consortium name="DOE Joint Genome Institute"/>
            <person name="Mujic A.B."/>
            <person name="Kuo A."/>
            <person name="Tritt A."/>
            <person name="Lipzen A."/>
            <person name="Chen C."/>
            <person name="Johnson J."/>
            <person name="Sharma A."/>
            <person name="Barry K."/>
            <person name="Grigoriev I.V."/>
            <person name="Spatafora J.W."/>
        </authorList>
    </citation>
    <scope>NUCLEOTIDE SEQUENCE [LARGE SCALE GENOMIC DNA]</scope>
    <source>
        <strain evidence="2 3">AM-OR11-026</strain>
    </source>
</reference>
<gene>
    <name evidence="2" type="ORF">K503DRAFT_868111</name>
</gene>
<evidence type="ECO:0000313" key="2">
    <source>
        <dbReference type="EMBL" id="OAX35632.1"/>
    </source>
</evidence>
<evidence type="ECO:0000256" key="1">
    <source>
        <dbReference type="SAM" id="MobiDB-lite"/>
    </source>
</evidence>
<feature type="compositionally biased region" description="Basic residues" evidence="1">
    <location>
        <begin position="52"/>
        <end position="61"/>
    </location>
</feature>
<keyword evidence="3" id="KW-1185">Reference proteome</keyword>